<dbReference type="SUPFAM" id="SSF140864">
    <property type="entry name" value="TROVE domain-like"/>
    <property type="match status" value="2"/>
</dbReference>
<dbReference type="Gene3D" id="1.25.40.370">
    <property type="match status" value="1"/>
</dbReference>
<proteinExistence type="predicted"/>
<dbReference type="InterPro" id="IPR019775">
    <property type="entry name" value="WD40_repeat_CS"/>
</dbReference>
<feature type="repeat" description="WD" evidence="3">
    <location>
        <begin position="1599"/>
        <end position="1632"/>
    </location>
</feature>
<dbReference type="PROSITE" id="PS50988">
    <property type="entry name" value="TROVE"/>
    <property type="match status" value="1"/>
</dbReference>
<dbReference type="Pfam" id="PF25048">
    <property type="entry name" value="Beta-prop_TEP1_C"/>
    <property type="match status" value="1"/>
</dbReference>
<dbReference type="InterPro" id="IPR036465">
    <property type="entry name" value="vWFA_dom_sf"/>
</dbReference>
<feature type="repeat" description="WD" evidence="3">
    <location>
        <begin position="1482"/>
        <end position="1523"/>
    </location>
</feature>
<dbReference type="InterPro" id="IPR056884">
    <property type="entry name" value="NPHP3-like_N"/>
</dbReference>
<feature type="domain" description="TROVE" evidence="5">
    <location>
        <begin position="75"/>
        <end position="569"/>
    </location>
</feature>
<dbReference type="InterPro" id="IPR015943">
    <property type="entry name" value="WD40/YVTN_repeat-like_dom_sf"/>
</dbReference>
<dbReference type="InterPro" id="IPR056828">
    <property type="entry name" value="Beta-prop_TEP1_C"/>
</dbReference>
<dbReference type="EMBL" id="JARBDR010000246">
    <property type="protein sequence ID" value="KAJ8317249.1"/>
    <property type="molecule type" value="Genomic_DNA"/>
</dbReference>
<feature type="repeat" description="WD" evidence="3">
    <location>
        <begin position="2101"/>
        <end position="2133"/>
    </location>
</feature>
<dbReference type="CDD" id="cd00200">
    <property type="entry name" value="WD40"/>
    <property type="match status" value="3"/>
</dbReference>
<evidence type="ECO:0000259" key="5">
    <source>
        <dbReference type="PROSITE" id="PS50988"/>
    </source>
</evidence>
<feature type="region of interest" description="Disordered" evidence="4">
    <location>
        <begin position="1"/>
        <end position="35"/>
    </location>
</feature>
<dbReference type="Pfam" id="PF05731">
    <property type="entry name" value="TROVE"/>
    <property type="match status" value="2"/>
</dbReference>
<dbReference type="PROSITE" id="PS50082">
    <property type="entry name" value="WD_REPEATS_2"/>
    <property type="match status" value="14"/>
</dbReference>
<feature type="repeat" description="WD" evidence="3">
    <location>
        <begin position="1565"/>
        <end position="1606"/>
    </location>
</feature>
<keyword evidence="2" id="KW-0677">Repeat</keyword>
<dbReference type="PROSITE" id="PS00678">
    <property type="entry name" value="WD_REPEATS_1"/>
    <property type="match status" value="2"/>
</dbReference>
<dbReference type="InterPro" id="IPR001680">
    <property type="entry name" value="WD40_rpt"/>
</dbReference>
<dbReference type="InterPro" id="IPR008858">
    <property type="entry name" value="TROVE_dom"/>
</dbReference>
<name>A0ABQ9FJ02_TEGGR</name>
<dbReference type="Pfam" id="PF24883">
    <property type="entry name" value="NPHP3_N"/>
    <property type="match status" value="1"/>
</dbReference>
<evidence type="ECO:0000256" key="4">
    <source>
        <dbReference type="SAM" id="MobiDB-lite"/>
    </source>
</evidence>
<dbReference type="Gene3D" id="2.130.10.10">
    <property type="entry name" value="YVTN repeat-like/Quinoprotein amine dehydrogenase"/>
    <property type="match status" value="7"/>
</dbReference>
<feature type="repeat" description="WD" evidence="3">
    <location>
        <begin position="1768"/>
        <end position="1800"/>
    </location>
</feature>
<evidence type="ECO:0000256" key="3">
    <source>
        <dbReference type="PROSITE-ProRule" id="PRU00221"/>
    </source>
</evidence>
<dbReference type="SMART" id="SM00320">
    <property type="entry name" value="WD40"/>
    <property type="match status" value="18"/>
</dbReference>
<dbReference type="InterPro" id="IPR056829">
    <property type="entry name" value="Beta-prop_TEP1_2nd"/>
</dbReference>
<organism evidence="6 7">
    <name type="scientific">Tegillarca granosa</name>
    <name type="common">Malaysian cockle</name>
    <name type="synonym">Anadara granosa</name>
    <dbReference type="NCBI Taxonomy" id="220873"/>
    <lineage>
        <taxon>Eukaryota</taxon>
        <taxon>Metazoa</taxon>
        <taxon>Spiralia</taxon>
        <taxon>Lophotrochozoa</taxon>
        <taxon>Mollusca</taxon>
        <taxon>Bivalvia</taxon>
        <taxon>Autobranchia</taxon>
        <taxon>Pteriomorphia</taxon>
        <taxon>Arcoida</taxon>
        <taxon>Arcoidea</taxon>
        <taxon>Arcidae</taxon>
        <taxon>Tegillarca</taxon>
    </lineage>
</organism>
<reference evidence="6 7" key="1">
    <citation type="submission" date="2022-12" db="EMBL/GenBank/DDBJ databases">
        <title>Chromosome-level genome of Tegillarca granosa.</title>
        <authorList>
            <person name="Kim J."/>
        </authorList>
    </citation>
    <scope>NUCLEOTIDE SEQUENCE [LARGE SCALE GENOMIC DNA]</scope>
    <source>
        <strain evidence="6">Teg-2019</strain>
        <tissue evidence="6">Adductor muscle</tissue>
    </source>
</reference>
<feature type="repeat" description="WD" evidence="3">
    <location>
        <begin position="1858"/>
        <end position="1892"/>
    </location>
</feature>
<dbReference type="Pfam" id="PF25047">
    <property type="entry name" value="Beta-prop_TEP1_2nd"/>
    <property type="match status" value="1"/>
</dbReference>
<dbReference type="InterPro" id="IPR020472">
    <property type="entry name" value="WD40_PAC1"/>
</dbReference>
<feature type="compositionally biased region" description="Basic and acidic residues" evidence="4">
    <location>
        <begin position="20"/>
        <end position="35"/>
    </location>
</feature>
<evidence type="ECO:0000256" key="1">
    <source>
        <dbReference type="ARBA" id="ARBA00022574"/>
    </source>
</evidence>
<dbReference type="PRINTS" id="PR00320">
    <property type="entry name" value="GPROTEINBRPT"/>
</dbReference>
<dbReference type="PROSITE" id="PS50294">
    <property type="entry name" value="WD_REPEATS_REGION"/>
    <property type="match status" value="9"/>
</dbReference>
<dbReference type="Pfam" id="PF19334">
    <property type="entry name" value="DUF5920"/>
    <property type="match status" value="1"/>
</dbReference>
<feature type="repeat" description="WD" evidence="3">
    <location>
        <begin position="2061"/>
        <end position="2091"/>
    </location>
</feature>
<dbReference type="Pfam" id="PF00400">
    <property type="entry name" value="WD40"/>
    <property type="match status" value="11"/>
</dbReference>
<dbReference type="Pfam" id="PF13271">
    <property type="entry name" value="DUF4062"/>
    <property type="match status" value="1"/>
</dbReference>
<dbReference type="InterPro" id="IPR003593">
    <property type="entry name" value="AAA+_ATPase"/>
</dbReference>
<dbReference type="SUPFAM" id="SSF50978">
    <property type="entry name" value="WD40 repeat-like"/>
    <property type="match status" value="3"/>
</dbReference>
<keyword evidence="7" id="KW-1185">Reference proteome</keyword>
<dbReference type="InterPro" id="IPR011047">
    <property type="entry name" value="Quinoprotein_ADH-like_sf"/>
</dbReference>
<feature type="compositionally biased region" description="Low complexity" evidence="4">
    <location>
        <begin position="269"/>
        <end position="290"/>
    </location>
</feature>
<dbReference type="InterPro" id="IPR025139">
    <property type="entry name" value="DUF4062"/>
</dbReference>
<feature type="repeat" description="WD" evidence="3">
    <location>
        <begin position="2345"/>
        <end position="2375"/>
    </location>
</feature>
<feature type="repeat" description="WD" evidence="3">
    <location>
        <begin position="1524"/>
        <end position="1564"/>
    </location>
</feature>
<sequence length="2437" mass="272399">MSGLGGRSLLGSNTGTMKEGGNEKKKVTKKKSEKEKIMETKYDIAVRCYQVETPDYDLSSGIPVDVDVKIPDFISPDKDPSLVKSIVPVHDVNGIKHAFINAVSGSLICRPDFKDSNDFTRVNLTVMAERVILYDPEFVLKVALYTRKQLNIRTTANFLLALASNIQPCRPYLKKYYRASINLPSDWIEVAEIYQAFHDKNLNFGALPSALRKVMISKFPDFDKYQLAKYNKDNKKKKKKKKQQKQTDEDEAMVEPTRGSGRGGHVRGRGALTRGRGAPSRGRGAPSRGRGAPGRGRGAANTGGSDRDQARKRRREEILDSDSGDSDSSDDENIQRQRSVVYDDEETPEKLEQYPDSLEEFYKAKLPGTWEEERAGKRMKLPVPETWETQVSLKGNKASTWEALIDHKKLPFMAMLRNLRNLVKAGISNKHHNMIIRRLTDERQVVNSKQFPFQFFSAYEVLGQLEKDYENSQNAIIKDAEMNAATGMSSLSVTSRGRGRGGRGRGRGRGGAGTDGEVKWWLEKKRKKLEEKNKPKETPFDTALITRYRKALDTAVKIATTYNVQPIRGKTIVLCDVGPSMEVPCTAAKGLGKPRTMKEVSLLLGLMCKYSCENCDMILFDQNHYTSVELDKGTILDNLERLLDPAVGEQQQKKYNTKFALPNEILDDALRDRVQVDNVVFLSGGASTSLQNSYLSPFLKKYRLIVNPNLLYINISFAGKSCGFADNIQPEHDNDIYISGFSDQILRFIAERGDGGQLMHVEKIDELFNLKSLPTLAVERIEKPKSKPSPETPLPIVSNTPRWRTARVFISSTFRDMHGERDLLTRTLELCLTEISKCQFFVGLLGERYGWTPEKYVVPDTDMYDWVREYPPGASVTELEMHYAALSKAKKVKQKAFFYFRDSTFEKDIPKEFHLDFLSEDDKSKEKINKLKNRIRTSGLEVYDGYPCRWGGVVDSKPIVAGLEKFGLRDALLDETTHVTKQHSAMLENLQSSFTGRQKMMKECIKQITEIDSGILTLVGKPGTGKSALMASLIHNYVESKFCDSSNNVLVHIVGAAPGSTNIMATLRRLCFELRRQHGIQSEIPEDFKNIVQKFNELLSEAATACSSPLVLFIDGIDMMENTHQPYNMEWLPAVIPQNVVFVFTALDNSKCHKALQRHKTREFTVVGLDMFDKADVVRNNLAVHRKYLDESPFNNQLKLLLSKKEASNPLFLKLACEELRVFGVFEKINNKLKSMPHTVPTLLQEMMARLESDLGRELMSSAAFLLVCSRDGLDAGELHDLLSINNLLGNTKVTVQDVRNISMSPDKMLPAASFSYLRRSLQTFLNPADSWNSRLSLSNAEIESAVRLRYMKGSAAEQEQRFHRLLAVTWWRIQGFIHRKCQLGLGAQLMEDYQEKVLNNKGMEKEQYKLLSSPFVQQYKNFVSKHLHIINSYPALTWQQALNEPSDSQVYREVISTEQYKQEYMEWNNKPSTSDPCYLTISSLSQPVTCVAISPDSKYFACGAMDCLIRLYDLQTGQEIRTYRGHADAISDVCFAGKDLLCSASLDNTISIWHVEDGHRMHLFKEHTRRIKSCAADPSGKLLSSASWDCTVIVWNLSKGQKDPVNAVAFHPEGQLIVTGCWDSTLKIFDVFHKTRKAVLRGHETSVRDVAYSPSGRHIASAALDGDVKIWAAQNGTPVGYIRGHSLPINKLIFTPTGKELVTVSDDHKVKVWSGHLGKPVYCMGEESHGAAVSIALSPEGDSVATGYHEGQIRVFDVLSGKMVHESTPHTASVRCIAYSVDGKNIISGSDDCRVFIFDSTIKKMASLIDHPKPVTCLSVVANYIATGCEDFACRVFPIVKSYTIQRKAPVKALCTMTGHVAPLTSCTFSPDLSKLATASRDASVVIWDLRMNILDSDCDPIKTLHACHSDWITDCKWSNTGDYIVTSSNDFNLKIWDWVNCKEKFKLTGHMASINSVAFSYGCIVSSCSDGSVKVWSHKGTEITTLYGHTQRANSCDLFVRVSQGQEVKEVDVSDWAMEVDEADNEATAKKVRKPNIKIEEVLVATCGDDGTANEIANLQGHADKVISVASDSAGQVCSSSLDKSVKLWHPELTEDTSESGHNAEVTFTVSSLDDGIILTGSRDGTLKVWKKTSSNVPECVINIKAHTKSVNAATFLSRDGLKFVTAGDDNYIIVWNLTRTRNTLSIKKMKVFKTDCPVTSLFWNEHLRAKSGQVFFSSSWKGKISVWNTDNVTAVAEGVPASQSDWMLKIRFWNGYLCSTTANGSVMLWDIAPVFEGKGVNKPKFLKVNKVSTDVVDKDIPPPKRTPTFVLDVAGSGKKCYAVDSKGQITQFDTALTLELTRKIHAGPVSCIQSTGSLIFTGSHDQTIKVWDSNLKQVGLFFCPAPVMSLTISATSTDQDGRQVVSLVCGDQLGNIHFLTWRDSLVKTKDIDWS</sequence>
<feature type="compositionally biased region" description="Basic residues" evidence="4">
    <location>
        <begin position="234"/>
        <end position="244"/>
    </location>
</feature>
<dbReference type="InterPro" id="IPR052652">
    <property type="entry name" value="Telomerase_Complex_Comp"/>
</dbReference>
<comment type="caution">
    <text evidence="6">The sequence shown here is derived from an EMBL/GenBank/DDBJ whole genome shotgun (WGS) entry which is preliminary data.</text>
</comment>
<dbReference type="SUPFAM" id="SSF52540">
    <property type="entry name" value="P-loop containing nucleoside triphosphate hydrolases"/>
    <property type="match status" value="1"/>
</dbReference>
<feature type="region of interest" description="Disordered" evidence="4">
    <location>
        <begin position="488"/>
        <end position="514"/>
    </location>
</feature>
<accession>A0ABQ9FJ02</accession>
<feature type="region of interest" description="Disordered" evidence="4">
    <location>
        <begin position="233"/>
        <end position="349"/>
    </location>
</feature>
<feature type="repeat" description="WD" evidence="3">
    <location>
        <begin position="1907"/>
        <end position="1939"/>
    </location>
</feature>
<dbReference type="PANTHER" id="PTHR44791">
    <property type="entry name" value="TELOMERASE PROTEIN COMPONENT 1 TEP1"/>
    <property type="match status" value="1"/>
</dbReference>
<dbReference type="PANTHER" id="PTHR44791:SF1">
    <property type="entry name" value="TELOMERASE PROTEIN COMPONENT 1"/>
    <property type="match status" value="1"/>
</dbReference>
<feature type="repeat" description="WD" evidence="3">
    <location>
        <begin position="2146"/>
        <end position="2188"/>
    </location>
</feature>
<dbReference type="Gene3D" id="3.40.50.410">
    <property type="entry name" value="von Willebrand factor, type A domain"/>
    <property type="match status" value="1"/>
</dbReference>
<dbReference type="SUPFAM" id="SSF50998">
    <property type="entry name" value="Quinoprotein alcohol dehydrogenase-like"/>
    <property type="match status" value="1"/>
</dbReference>
<dbReference type="Proteomes" id="UP001217089">
    <property type="component" value="Unassembled WGS sequence"/>
</dbReference>
<protein>
    <recommendedName>
        <fullName evidence="5">TROVE domain-containing protein</fullName>
    </recommendedName>
</protein>
<evidence type="ECO:0000313" key="7">
    <source>
        <dbReference type="Proteomes" id="UP001217089"/>
    </source>
</evidence>
<keyword evidence="1 3" id="KW-0853">WD repeat</keyword>
<feature type="repeat" description="WD" evidence="3">
    <location>
        <begin position="1683"/>
        <end position="1715"/>
    </location>
</feature>
<dbReference type="InterPro" id="IPR027417">
    <property type="entry name" value="P-loop_NTPase"/>
</dbReference>
<dbReference type="InterPro" id="IPR045804">
    <property type="entry name" value="DUF5920"/>
</dbReference>
<evidence type="ECO:0000256" key="2">
    <source>
        <dbReference type="ARBA" id="ARBA00022737"/>
    </source>
</evidence>
<feature type="compositionally biased region" description="Basic residues" evidence="4">
    <location>
        <begin position="497"/>
        <end position="508"/>
    </location>
</feature>
<feature type="compositionally biased region" description="Acidic residues" evidence="4">
    <location>
        <begin position="319"/>
        <end position="332"/>
    </location>
</feature>
<evidence type="ECO:0000313" key="6">
    <source>
        <dbReference type="EMBL" id="KAJ8317249.1"/>
    </source>
</evidence>
<dbReference type="SUPFAM" id="SSF53300">
    <property type="entry name" value="vWA-like"/>
    <property type="match status" value="1"/>
</dbReference>
<dbReference type="Gene3D" id="3.40.50.300">
    <property type="entry name" value="P-loop containing nucleotide triphosphate hydrolases"/>
    <property type="match status" value="1"/>
</dbReference>
<dbReference type="InterPro" id="IPR037214">
    <property type="entry name" value="TROVE_dom_sf"/>
</dbReference>
<dbReference type="SMART" id="SM00382">
    <property type="entry name" value="AAA"/>
    <property type="match status" value="1"/>
</dbReference>
<feature type="repeat" description="WD" evidence="3">
    <location>
        <begin position="1641"/>
        <end position="1682"/>
    </location>
</feature>
<gene>
    <name evidence="6" type="ORF">KUTeg_005153</name>
</gene>
<dbReference type="InterPro" id="IPR036322">
    <property type="entry name" value="WD40_repeat_dom_sf"/>
</dbReference>
<feature type="repeat" description="WD" evidence="3">
    <location>
        <begin position="1949"/>
        <end position="1979"/>
    </location>
</feature>